<evidence type="ECO:0000256" key="2">
    <source>
        <dbReference type="ARBA" id="ARBA00022527"/>
    </source>
</evidence>
<accession>A0AAP0KY19</accession>
<feature type="domain" description="Serine-threonine/tyrosine-protein kinase catalytic" evidence="4">
    <location>
        <begin position="272"/>
        <end position="319"/>
    </location>
</feature>
<evidence type="ECO:0000256" key="3">
    <source>
        <dbReference type="ARBA" id="ARBA00023136"/>
    </source>
</evidence>
<dbReference type="Pfam" id="PF07714">
    <property type="entry name" value="PK_Tyr_Ser-Thr"/>
    <property type="match status" value="2"/>
</dbReference>
<keyword evidence="2" id="KW-0723">Serine/threonine-protein kinase</keyword>
<reference evidence="5 6" key="1">
    <citation type="submission" date="2024-01" db="EMBL/GenBank/DDBJ databases">
        <title>Genome assemblies of Stephania.</title>
        <authorList>
            <person name="Yang L."/>
        </authorList>
    </citation>
    <scope>NUCLEOTIDE SEQUENCE [LARGE SCALE GENOMIC DNA]</scope>
    <source>
        <strain evidence="5">YNDBR</strain>
        <tissue evidence="5">Leaf</tissue>
    </source>
</reference>
<dbReference type="Proteomes" id="UP001420932">
    <property type="component" value="Unassembled WGS sequence"/>
</dbReference>
<dbReference type="InterPro" id="IPR001245">
    <property type="entry name" value="Ser-Thr/Tyr_kinase_cat_dom"/>
</dbReference>
<dbReference type="Gene3D" id="1.10.510.10">
    <property type="entry name" value="Transferase(Phosphotransferase) domain 1"/>
    <property type="match status" value="1"/>
</dbReference>
<evidence type="ECO:0000259" key="4">
    <source>
        <dbReference type="Pfam" id="PF07714"/>
    </source>
</evidence>
<dbReference type="EMBL" id="JBBNAF010000003">
    <property type="protein sequence ID" value="KAK9160872.1"/>
    <property type="molecule type" value="Genomic_DNA"/>
</dbReference>
<proteinExistence type="predicted"/>
<dbReference type="SUPFAM" id="SSF56112">
    <property type="entry name" value="Protein kinase-like (PK-like)"/>
    <property type="match status" value="1"/>
</dbReference>
<dbReference type="InterPro" id="IPR011009">
    <property type="entry name" value="Kinase-like_dom_sf"/>
</dbReference>
<dbReference type="Gene3D" id="3.30.200.20">
    <property type="entry name" value="Phosphorylase Kinase, domain 1"/>
    <property type="match status" value="1"/>
</dbReference>
<gene>
    <name evidence="5" type="ORF">Syun_007213</name>
</gene>
<dbReference type="AlphaFoldDB" id="A0AAP0KY19"/>
<dbReference type="GO" id="GO:0016020">
    <property type="term" value="C:membrane"/>
    <property type="evidence" value="ECO:0007669"/>
    <property type="project" value="UniProtKB-SubCell"/>
</dbReference>
<evidence type="ECO:0000256" key="1">
    <source>
        <dbReference type="ARBA" id="ARBA00004370"/>
    </source>
</evidence>
<sequence>MISTMQRNSPSLSPDSHHQPSLFLRKRYVLTKISLSLTDISLSLSPLSLSPLSLTKILLTVDHTLSLSLLSIIGISLSFKSLSLSHRNLSSLRLWLRRGRRVCRRRLPEIGASKALPVCPRRTLSRRRYSRRSSSYLAISEAPAVCPRRTLGLRLLYASGVEGFESQAQLVIMFALCVLMSFSLVSSASRDDNPSRLVAAIKQLDRNGLQGNREFLVEVLMLSLIHHHNLVNLIGYYADGDQRLLVYEFMSLGSLEDHLLGHVASRVMGTYGYCAPEYARTCQLTLKSDVYSFGVVLLELITGHRAIDTAKPNDEQNLVSWAKLQRRRQELTHTTPDQLVDDEAMYYKVAGVCSKGRVYSLRSLGRNKRRYVNPDASTSQVLAQRGIDNFMILSTPKEMLEGVQAMEQVLLLFLVLEVLEN</sequence>
<protein>
    <recommendedName>
        <fullName evidence="4">Serine-threonine/tyrosine-protein kinase catalytic domain-containing protein</fullName>
    </recommendedName>
</protein>
<dbReference type="PANTHER" id="PTHR47985:SF44">
    <property type="entry name" value="SERINE_THREONINE-PROTEIN KINASE PBS1"/>
    <property type="match status" value="1"/>
</dbReference>
<evidence type="ECO:0000313" key="5">
    <source>
        <dbReference type="EMBL" id="KAK9160872.1"/>
    </source>
</evidence>
<dbReference type="PANTHER" id="PTHR47985">
    <property type="entry name" value="OS07G0668900 PROTEIN"/>
    <property type="match status" value="1"/>
</dbReference>
<name>A0AAP0KY19_9MAGN</name>
<feature type="domain" description="Serine-threonine/tyrosine-protein kinase catalytic" evidence="4">
    <location>
        <begin position="189"/>
        <end position="261"/>
    </location>
</feature>
<organism evidence="5 6">
    <name type="scientific">Stephania yunnanensis</name>
    <dbReference type="NCBI Taxonomy" id="152371"/>
    <lineage>
        <taxon>Eukaryota</taxon>
        <taxon>Viridiplantae</taxon>
        <taxon>Streptophyta</taxon>
        <taxon>Embryophyta</taxon>
        <taxon>Tracheophyta</taxon>
        <taxon>Spermatophyta</taxon>
        <taxon>Magnoliopsida</taxon>
        <taxon>Ranunculales</taxon>
        <taxon>Menispermaceae</taxon>
        <taxon>Menispermoideae</taxon>
        <taxon>Cissampelideae</taxon>
        <taxon>Stephania</taxon>
    </lineage>
</organism>
<evidence type="ECO:0000313" key="6">
    <source>
        <dbReference type="Proteomes" id="UP001420932"/>
    </source>
</evidence>
<comment type="caution">
    <text evidence="5">The sequence shown here is derived from an EMBL/GenBank/DDBJ whole genome shotgun (WGS) entry which is preliminary data.</text>
</comment>
<keyword evidence="3" id="KW-0472">Membrane</keyword>
<keyword evidence="2" id="KW-0808">Transferase</keyword>
<dbReference type="GO" id="GO:0004674">
    <property type="term" value="F:protein serine/threonine kinase activity"/>
    <property type="evidence" value="ECO:0007669"/>
    <property type="project" value="UniProtKB-KW"/>
</dbReference>
<keyword evidence="6" id="KW-1185">Reference proteome</keyword>
<keyword evidence="2" id="KW-0418">Kinase</keyword>
<comment type="subcellular location">
    <subcellularLocation>
        <location evidence="1">Membrane</location>
    </subcellularLocation>
</comment>